<keyword evidence="1" id="KW-0472">Membrane</keyword>
<feature type="transmembrane region" description="Helical" evidence="1">
    <location>
        <begin position="89"/>
        <end position="117"/>
    </location>
</feature>
<sequence length="123" mass="12417">MITALSVWPLLTGAAWIESELPGGLPAGNALAALSLCALAAVPVAMSVPGTALRRASLAVLIAAAAWLPISIALAGNLALNFAGDRGGIWLMVTLAVIVGVAGTLLWASIAAAAAIYRRWMSK</sequence>
<evidence type="ECO:0000256" key="1">
    <source>
        <dbReference type="SAM" id="Phobius"/>
    </source>
</evidence>
<proteinExistence type="predicted"/>
<organism evidence="2 3">
    <name type="scientific">Lysobacter arenosi</name>
    <dbReference type="NCBI Taxonomy" id="2795387"/>
    <lineage>
        <taxon>Bacteria</taxon>
        <taxon>Pseudomonadati</taxon>
        <taxon>Pseudomonadota</taxon>
        <taxon>Gammaproteobacteria</taxon>
        <taxon>Lysobacterales</taxon>
        <taxon>Lysobacteraceae</taxon>
        <taxon>Lysobacter</taxon>
    </lineage>
</organism>
<feature type="transmembrane region" description="Helical" evidence="1">
    <location>
        <begin position="27"/>
        <end position="46"/>
    </location>
</feature>
<accession>A0ABX7RB96</accession>
<dbReference type="Proteomes" id="UP000663400">
    <property type="component" value="Chromosome"/>
</dbReference>
<dbReference type="RefSeq" id="WP_200607975.1">
    <property type="nucleotide sequence ID" value="NZ_CP071517.1"/>
</dbReference>
<name>A0ABX7RB96_9GAMM</name>
<keyword evidence="1" id="KW-0812">Transmembrane</keyword>
<reference evidence="2 3" key="1">
    <citation type="submission" date="2021-02" db="EMBL/GenBank/DDBJ databases">
        <title>Lysobacter arenosi sp. nov., isolated from soil of gangwondo yeongwol, south Korea.</title>
        <authorList>
            <person name="Kim K.R."/>
            <person name="Kim K.H."/>
            <person name="Jeon C.O."/>
        </authorList>
    </citation>
    <scope>NUCLEOTIDE SEQUENCE [LARGE SCALE GENOMIC DNA]</scope>
    <source>
        <strain evidence="2 3">R7</strain>
    </source>
</reference>
<feature type="transmembrane region" description="Helical" evidence="1">
    <location>
        <begin position="58"/>
        <end position="83"/>
    </location>
</feature>
<evidence type="ECO:0008006" key="4">
    <source>
        <dbReference type="Google" id="ProtNLM"/>
    </source>
</evidence>
<keyword evidence="1" id="KW-1133">Transmembrane helix</keyword>
<evidence type="ECO:0000313" key="3">
    <source>
        <dbReference type="Proteomes" id="UP000663400"/>
    </source>
</evidence>
<gene>
    <name evidence="2" type="ORF">HIV01_013740</name>
</gene>
<protein>
    <recommendedName>
        <fullName evidence="4">Transmembrane protein</fullName>
    </recommendedName>
</protein>
<dbReference type="EMBL" id="CP071517">
    <property type="protein sequence ID" value="QSX74246.1"/>
    <property type="molecule type" value="Genomic_DNA"/>
</dbReference>
<evidence type="ECO:0000313" key="2">
    <source>
        <dbReference type="EMBL" id="QSX74246.1"/>
    </source>
</evidence>
<keyword evidence="3" id="KW-1185">Reference proteome</keyword>